<feature type="domain" description="Polysaccharide chain length determinant N-terminal" evidence="7">
    <location>
        <begin position="9"/>
        <end position="64"/>
    </location>
</feature>
<evidence type="ECO:0000256" key="4">
    <source>
        <dbReference type="ARBA" id="ARBA00022989"/>
    </source>
</evidence>
<dbReference type="SUPFAM" id="SSF160355">
    <property type="entry name" value="Bacterial polysaccharide co-polymerase-like"/>
    <property type="match status" value="1"/>
</dbReference>
<evidence type="ECO:0000313" key="8">
    <source>
        <dbReference type="EMBL" id="MFC6363505.1"/>
    </source>
</evidence>
<proteinExistence type="predicted"/>
<accession>A0ABW1VTB9</accession>
<evidence type="ECO:0000256" key="6">
    <source>
        <dbReference type="SAM" id="Phobius"/>
    </source>
</evidence>
<keyword evidence="3 6" id="KW-0812">Transmembrane</keyword>
<evidence type="ECO:0000256" key="3">
    <source>
        <dbReference type="ARBA" id="ARBA00022692"/>
    </source>
</evidence>
<gene>
    <name evidence="8" type="ORF">ACFP73_15700</name>
</gene>
<organism evidence="8 9">
    <name type="scientific">Tatumella punctata</name>
    <dbReference type="NCBI Taxonomy" id="399969"/>
    <lineage>
        <taxon>Bacteria</taxon>
        <taxon>Pseudomonadati</taxon>
        <taxon>Pseudomonadota</taxon>
        <taxon>Gammaproteobacteria</taxon>
        <taxon>Enterobacterales</taxon>
        <taxon>Erwiniaceae</taxon>
        <taxon>Tatumella</taxon>
    </lineage>
</organism>
<evidence type="ECO:0000256" key="2">
    <source>
        <dbReference type="ARBA" id="ARBA00022475"/>
    </source>
</evidence>
<dbReference type="Gene3D" id="3.30.1890.10">
    <property type="entry name" value="FepE-like"/>
    <property type="match status" value="1"/>
</dbReference>
<feature type="transmembrane region" description="Helical" evidence="6">
    <location>
        <begin position="308"/>
        <end position="328"/>
    </location>
</feature>
<comment type="subcellular location">
    <subcellularLocation>
        <location evidence="1">Cell membrane</location>
        <topology evidence="1">Multi-pass membrane protein</topology>
    </subcellularLocation>
</comment>
<keyword evidence="5 6" id="KW-0472">Membrane</keyword>
<sequence length="332" mass="36839">MVSSSVENELNIPLIASRLWRGKVWILGLALAGALIALAYARLASQVWSATATVDRPSVSQIANYYSLRLSLATLEDESLPPPAASMVTDEVYQQFLLQLSSRDSRRDFWLQSAYFRDKLKGHQSQRATILDQLIGDIRFQPAEPARGTRDTLVLRADNATSSAQLLDQYVQFASQRAAARLRSNLHDEWKIAWQSHQTALARQQWVAETVFAQQRRQLEQAITRAGNGQSVSVTGPDSQTMPPVSKQVLEGWLANLLASGPAYDRQYLQSKALLESLGPEPVVSDNLPTWCYLRSPEPPASRDSPRLVLLVVLWGMTGAFAGAVIAVSRRR</sequence>
<feature type="transmembrane region" description="Helical" evidence="6">
    <location>
        <begin position="24"/>
        <end position="43"/>
    </location>
</feature>
<keyword evidence="4 6" id="KW-1133">Transmembrane helix</keyword>
<protein>
    <submittedName>
        <fullName evidence="8">Wzz/FepE/Etk N-terminal domain-containing protein</fullName>
    </submittedName>
</protein>
<comment type="caution">
    <text evidence="8">The sequence shown here is derived from an EMBL/GenBank/DDBJ whole genome shotgun (WGS) entry which is preliminary data.</text>
</comment>
<name>A0ABW1VTB9_9GAMM</name>
<dbReference type="RefSeq" id="WP_212709503.1">
    <property type="nucleotide sequence ID" value="NZ_BAAAFW010000025.1"/>
</dbReference>
<evidence type="ECO:0000313" key="9">
    <source>
        <dbReference type="Proteomes" id="UP001596215"/>
    </source>
</evidence>
<reference evidence="9" key="1">
    <citation type="journal article" date="2019" name="Int. J. Syst. Evol. Microbiol.">
        <title>The Global Catalogue of Microorganisms (GCM) 10K type strain sequencing project: providing services to taxonomists for standard genome sequencing and annotation.</title>
        <authorList>
            <consortium name="The Broad Institute Genomics Platform"/>
            <consortium name="The Broad Institute Genome Sequencing Center for Infectious Disease"/>
            <person name="Wu L."/>
            <person name="Ma J."/>
        </authorList>
    </citation>
    <scope>NUCLEOTIDE SEQUENCE [LARGE SCALE GENOMIC DNA]</scope>
    <source>
        <strain evidence="9">CGMCC 4.1530</strain>
    </source>
</reference>
<dbReference type="PANTHER" id="PTHR32309:SF16">
    <property type="entry name" value="ECA POLYSACCHARIDE CHAIN LENGTH MODULATION PROTEIN"/>
    <property type="match status" value="1"/>
</dbReference>
<evidence type="ECO:0000259" key="7">
    <source>
        <dbReference type="Pfam" id="PF02706"/>
    </source>
</evidence>
<keyword evidence="9" id="KW-1185">Reference proteome</keyword>
<keyword evidence="2" id="KW-1003">Cell membrane</keyword>
<dbReference type="EMBL" id="JBHSUC010000032">
    <property type="protein sequence ID" value="MFC6363505.1"/>
    <property type="molecule type" value="Genomic_DNA"/>
</dbReference>
<dbReference type="InterPro" id="IPR003856">
    <property type="entry name" value="LPS_length_determ_N"/>
</dbReference>
<dbReference type="Proteomes" id="UP001596215">
    <property type="component" value="Unassembled WGS sequence"/>
</dbReference>
<evidence type="ECO:0000256" key="5">
    <source>
        <dbReference type="ARBA" id="ARBA00023136"/>
    </source>
</evidence>
<dbReference type="InterPro" id="IPR050445">
    <property type="entry name" value="Bact_polysacc_biosynth/exp"/>
</dbReference>
<dbReference type="PANTHER" id="PTHR32309">
    <property type="entry name" value="TYROSINE-PROTEIN KINASE"/>
    <property type="match status" value="1"/>
</dbReference>
<dbReference type="Pfam" id="PF02706">
    <property type="entry name" value="Wzz"/>
    <property type="match status" value="1"/>
</dbReference>
<evidence type="ECO:0000256" key="1">
    <source>
        <dbReference type="ARBA" id="ARBA00004651"/>
    </source>
</evidence>